<accession>A0A2S6HNN6</accession>
<evidence type="ECO:0008006" key="3">
    <source>
        <dbReference type="Google" id="ProtNLM"/>
    </source>
</evidence>
<gene>
    <name evidence="1" type="ORF">BXY41_112132</name>
</gene>
<dbReference type="SUPFAM" id="SSF52266">
    <property type="entry name" value="SGNH hydrolase"/>
    <property type="match status" value="1"/>
</dbReference>
<name>A0A2S6HNN6_9FIRM</name>
<dbReference type="Proteomes" id="UP000237749">
    <property type="component" value="Unassembled WGS sequence"/>
</dbReference>
<protein>
    <recommendedName>
        <fullName evidence="3">GDSL-like lipase/acylhydrolase family protein</fullName>
    </recommendedName>
</protein>
<dbReference type="OrthoDB" id="9796702at2"/>
<proteinExistence type="predicted"/>
<dbReference type="EMBL" id="PTJA01000012">
    <property type="protein sequence ID" value="PPK78973.1"/>
    <property type="molecule type" value="Genomic_DNA"/>
</dbReference>
<dbReference type="AlphaFoldDB" id="A0A2S6HNN6"/>
<reference evidence="1 2" key="1">
    <citation type="submission" date="2018-02" db="EMBL/GenBank/DDBJ databases">
        <title>Genomic Encyclopedia of Archaeal and Bacterial Type Strains, Phase II (KMG-II): from individual species to whole genera.</title>
        <authorList>
            <person name="Goeker M."/>
        </authorList>
    </citation>
    <scope>NUCLEOTIDE SEQUENCE [LARGE SCALE GENOMIC DNA]</scope>
    <source>
        <strain evidence="1 2">DSM 3808</strain>
    </source>
</reference>
<comment type="caution">
    <text evidence="1">The sequence shown here is derived from an EMBL/GenBank/DDBJ whole genome shotgun (WGS) entry which is preliminary data.</text>
</comment>
<keyword evidence="2" id="KW-1185">Reference proteome</keyword>
<evidence type="ECO:0000313" key="2">
    <source>
        <dbReference type="Proteomes" id="UP000237749"/>
    </source>
</evidence>
<dbReference type="RefSeq" id="WP_104438666.1">
    <property type="nucleotide sequence ID" value="NZ_PTJA01000012.1"/>
</dbReference>
<sequence>MHAGNKIRTLAFITGLTLLLYIMSFLFLPANTGAEGLYKKAGGIYKEPRNTIGYLSIGDSESSTSISPMEIWNTYGYTGFNLGVPAQRLQDTYYLLEKVLNKQSPKVVLLETNACFRDFKYINALETIVDDKTKKIFPIYQYHNNWRYFHFYMLKNLSADVTEKPSPVYKGYQYNVNSKPYIGGPYTEETDEVEVIQDQPYLYLTKISELCKEKGIRLVLYSSPSPKCWTYAKHNAVKQFADKNDLDYIDLNLSSDQLSIDWNTDTRDGGDHINYYGAKKVSAYIGSYLSGLNLLTDHRQDPRFESWNNEFKTYETQTMKSSK</sequence>
<evidence type="ECO:0000313" key="1">
    <source>
        <dbReference type="EMBL" id="PPK78973.1"/>
    </source>
</evidence>
<organism evidence="1 2">
    <name type="scientific">Lacrimispora xylanisolvens</name>
    <dbReference type="NCBI Taxonomy" id="384636"/>
    <lineage>
        <taxon>Bacteria</taxon>
        <taxon>Bacillati</taxon>
        <taxon>Bacillota</taxon>
        <taxon>Clostridia</taxon>
        <taxon>Lachnospirales</taxon>
        <taxon>Lachnospiraceae</taxon>
        <taxon>Lacrimispora</taxon>
    </lineage>
</organism>